<gene>
    <name evidence="2" type="ORF">F2Q69_00005328</name>
</gene>
<organism evidence="2 3">
    <name type="scientific">Brassica cretica</name>
    <name type="common">Mustard</name>
    <dbReference type="NCBI Taxonomy" id="69181"/>
    <lineage>
        <taxon>Eukaryota</taxon>
        <taxon>Viridiplantae</taxon>
        <taxon>Streptophyta</taxon>
        <taxon>Embryophyta</taxon>
        <taxon>Tracheophyta</taxon>
        <taxon>Spermatophyta</taxon>
        <taxon>Magnoliopsida</taxon>
        <taxon>eudicotyledons</taxon>
        <taxon>Gunneridae</taxon>
        <taxon>Pentapetalae</taxon>
        <taxon>rosids</taxon>
        <taxon>malvids</taxon>
        <taxon>Brassicales</taxon>
        <taxon>Brassicaceae</taxon>
        <taxon>Brassiceae</taxon>
        <taxon>Brassica</taxon>
    </lineage>
</organism>
<proteinExistence type="predicted"/>
<protein>
    <submittedName>
        <fullName evidence="2">Uncharacterized protein</fullName>
    </submittedName>
</protein>
<comment type="caution">
    <text evidence="2">The sequence shown here is derived from an EMBL/GenBank/DDBJ whole genome shotgun (WGS) entry which is preliminary data.</text>
</comment>
<accession>A0A8S9PE27</accession>
<evidence type="ECO:0000256" key="1">
    <source>
        <dbReference type="SAM" id="MobiDB-lite"/>
    </source>
</evidence>
<dbReference type="AlphaFoldDB" id="A0A8S9PE27"/>
<evidence type="ECO:0000313" key="2">
    <source>
        <dbReference type="EMBL" id="KAF3515308.1"/>
    </source>
</evidence>
<name>A0A8S9PE27_BRACR</name>
<feature type="region of interest" description="Disordered" evidence="1">
    <location>
        <begin position="1"/>
        <end position="20"/>
    </location>
</feature>
<dbReference type="Proteomes" id="UP000712600">
    <property type="component" value="Unassembled WGS sequence"/>
</dbReference>
<dbReference type="EMBL" id="QGKX02001521">
    <property type="protein sequence ID" value="KAF3515308.1"/>
    <property type="molecule type" value="Genomic_DNA"/>
</dbReference>
<evidence type="ECO:0000313" key="3">
    <source>
        <dbReference type="Proteomes" id="UP000712600"/>
    </source>
</evidence>
<reference evidence="2" key="1">
    <citation type="submission" date="2019-12" db="EMBL/GenBank/DDBJ databases">
        <title>Genome sequencing and annotation of Brassica cretica.</title>
        <authorList>
            <person name="Studholme D.J."/>
            <person name="Sarris P."/>
        </authorList>
    </citation>
    <scope>NUCLEOTIDE SEQUENCE</scope>
    <source>
        <strain evidence="2">PFS-109/04</strain>
        <tissue evidence="2">Leaf</tissue>
    </source>
</reference>
<sequence>MVADKALRETPEKAESGGGEKRLSRFWGDYVTCGMVADKALRETPEKAESGGGEKRLSRFWGLVNK</sequence>